<dbReference type="EMBL" id="BJYZ01000034">
    <property type="protein sequence ID" value="GEO42014.1"/>
    <property type="molecule type" value="Genomic_DNA"/>
</dbReference>
<dbReference type="RefSeq" id="WP_044434723.1">
    <property type="nucleotide sequence ID" value="NZ_BJYZ01000034.1"/>
</dbReference>
<proteinExistence type="predicted"/>
<name>A0A512DZV7_9PROT</name>
<reference evidence="1 2" key="1">
    <citation type="submission" date="2019-07" db="EMBL/GenBank/DDBJ databases">
        <title>Whole genome shotgun sequence of Skermanella aerolata NBRC 106429.</title>
        <authorList>
            <person name="Hosoyama A."/>
            <person name="Uohara A."/>
            <person name="Ohji S."/>
            <person name="Ichikawa N."/>
        </authorList>
    </citation>
    <scope>NUCLEOTIDE SEQUENCE [LARGE SCALE GENOMIC DNA]</scope>
    <source>
        <strain evidence="1 2">NBRC 106429</strain>
    </source>
</reference>
<comment type="caution">
    <text evidence="1">The sequence shown here is derived from an EMBL/GenBank/DDBJ whole genome shotgun (WGS) entry which is preliminary data.</text>
</comment>
<protein>
    <submittedName>
        <fullName evidence="1">Uncharacterized protein</fullName>
    </submittedName>
</protein>
<accession>A0A512DZV7</accession>
<dbReference type="OrthoDB" id="5295974at2"/>
<dbReference type="Proteomes" id="UP000321523">
    <property type="component" value="Unassembled WGS sequence"/>
</dbReference>
<evidence type="ECO:0000313" key="2">
    <source>
        <dbReference type="Proteomes" id="UP000321523"/>
    </source>
</evidence>
<evidence type="ECO:0000313" key="1">
    <source>
        <dbReference type="EMBL" id="GEO42014.1"/>
    </source>
</evidence>
<organism evidence="1 2">
    <name type="scientific">Skermanella aerolata</name>
    <dbReference type="NCBI Taxonomy" id="393310"/>
    <lineage>
        <taxon>Bacteria</taxon>
        <taxon>Pseudomonadati</taxon>
        <taxon>Pseudomonadota</taxon>
        <taxon>Alphaproteobacteria</taxon>
        <taxon>Rhodospirillales</taxon>
        <taxon>Azospirillaceae</taxon>
        <taxon>Skermanella</taxon>
    </lineage>
</organism>
<keyword evidence="2" id="KW-1185">Reference proteome</keyword>
<gene>
    <name evidence="1" type="ORF">SAE02_61620</name>
</gene>
<dbReference type="AlphaFoldDB" id="A0A512DZV7"/>
<sequence length="223" mass="25708">MTGATPESYEDFEKLVYNEDGARTEKQCQPYLLDISETLCHETGEIVRAKREETSRFGFADLVVSSRIETTDGLYRTTAYVWEVKAPQCFLYEPDDHSVRLRPTIDLVKAENQLLHYAWEFNESRSMKDFYGLGLYGKFVPAGVLIGRRDRLVKPRREFPLEEDPGALFEATQNIRDHYLYGPARIHIRTWDWALGVYRKKMARSGSIVTGDTLDRSKLEPGA</sequence>